<reference evidence="6 9" key="2">
    <citation type="journal article" date="2023" name="Int. J. Syst. Evol. Microbiol.">
        <title>The observation of taxonomic boundaries for the 16SrII and 16SrXXV phytoplasmas using genome-based delimitation.</title>
        <authorList>
            <person name="Rodrigues Jardim B."/>
            <person name="Tran-Nguyen L.T.T."/>
            <person name="Gambley C."/>
            <person name="Al-Sadi A.M."/>
            <person name="Al-Subhi A.M."/>
            <person name="Foissac X."/>
            <person name="Salar P."/>
            <person name="Cai H."/>
            <person name="Yang J.Y."/>
            <person name="Davis R."/>
            <person name="Jones L."/>
            <person name="Rodoni B."/>
            <person name="Constable F.E."/>
        </authorList>
    </citation>
    <scope>NUCLEOTIDE SEQUENCE [LARGE SCALE GENOMIC DNA]</scope>
    <source>
        <strain evidence="6">BAWM-OMN-P75</strain>
    </source>
</reference>
<dbReference type="InterPro" id="IPR006059">
    <property type="entry name" value="SBP"/>
</dbReference>
<dbReference type="SUPFAM" id="SSF53850">
    <property type="entry name" value="Periplasmic binding protein-like II"/>
    <property type="match status" value="1"/>
</dbReference>
<keyword evidence="5" id="KW-1133">Transmembrane helix</keyword>
<keyword evidence="4" id="KW-0574">Periplasm</keyword>
<feature type="transmembrane region" description="Helical" evidence="5">
    <location>
        <begin position="7"/>
        <end position="25"/>
    </location>
</feature>
<dbReference type="Proteomes" id="UP000189722">
    <property type="component" value="Unassembled WGS sequence"/>
</dbReference>
<evidence type="ECO:0000256" key="2">
    <source>
        <dbReference type="ARBA" id="ARBA00022448"/>
    </source>
</evidence>
<protein>
    <submittedName>
        <fullName evidence="6 7">ABC transporter substrate-binding protein</fullName>
    </submittedName>
</protein>
<dbReference type="GO" id="GO:0015846">
    <property type="term" value="P:polyamine transport"/>
    <property type="evidence" value="ECO:0007669"/>
    <property type="project" value="InterPro"/>
</dbReference>
<dbReference type="EMBL" id="MWKN01000090">
    <property type="protein sequence ID" value="OOP58111.1"/>
    <property type="molecule type" value="Genomic_DNA"/>
</dbReference>
<evidence type="ECO:0000256" key="5">
    <source>
        <dbReference type="SAM" id="Phobius"/>
    </source>
</evidence>
<reference evidence="7 8" key="1">
    <citation type="submission" date="2017-02" db="EMBL/GenBank/DDBJ databases">
        <title>A draft genome of 'Candidatus Phytoplasma aurantifolia' the agent of the witches-broom disease of lime.</title>
        <authorList>
            <person name="Foissac X."/>
            <person name="Carle P."/>
        </authorList>
    </citation>
    <scope>NUCLEOTIDE SEQUENCE [LARGE SCALE GENOMIC DNA]</scope>
    <source>
        <strain evidence="7 8">WBDL</strain>
    </source>
</reference>
<evidence type="ECO:0000256" key="4">
    <source>
        <dbReference type="ARBA" id="ARBA00022764"/>
    </source>
</evidence>
<dbReference type="STRING" id="180978.B2G44_02110"/>
<dbReference type="OrthoDB" id="9782004at2"/>
<evidence type="ECO:0000256" key="1">
    <source>
        <dbReference type="ARBA" id="ARBA00004418"/>
    </source>
</evidence>
<dbReference type="InterPro" id="IPR001188">
    <property type="entry name" value="Sperm_putr-bd"/>
</dbReference>
<organism evidence="7 8">
    <name type="scientific">Candidatus Phytoplasma citri</name>
    <dbReference type="NCBI Taxonomy" id="180978"/>
    <lineage>
        <taxon>Bacteria</taxon>
        <taxon>Bacillati</taxon>
        <taxon>Mycoplasmatota</taxon>
        <taxon>Mollicutes</taxon>
        <taxon>Acholeplasmatales</taxon>
        <taxon>Acholeplasmataceae</taxon>
        <taxon>Candidatus Phytoplasma</taxon>
        <taxon>16SrII (Peanut WB group)</taxon>
    </lineage>
</organism>
<proteinExistence type="predicted"/>
<gene>
    <name evidence="7" type="ORF">B2G44_02110</name>
    <name evidence="6" type="ORF">OC712_01330</name>
</gene>
<dbReference type="RefSeq" id="WP_078123178.1">
    <property type="nucleotide sequence ID" value="NZ_JAOSJG010000009.1"/>
</dbReference>
<evidence type="ECO:0000256" key="3">
    <source>
        <dbReference type="ARBA" id="ARBA00022729"/>
    </source>
</evidence>
<evidence type="ECO:0000313" key="8">
    <source>
        <dbReference type="Proteomes" id="UP000189722"/>
    </source>
</evidence>
<sequence>MNTRKKIISIILFLSIIFIANLYRIKTQNSAKQSIILFNWGEYIDPKIISDYNKQSKNFIIKQNFFSSNEIAINKIKTGDIYDIAILSEYAIEQLKDNYLHKIDKDKLTNYPELTNNFKKIQKDKLPQNIKEYIIPYFWGKLGFLYNKNKISREQISRNWTQILQNNNYKVALYNNPFEGIFIGLKATQGNISQANTTEIIKAKEWLLTLKQKNKNLFFVTDQILDNMRITNQERYDIAVTYSGDARYLMQQNPNLEYYDFNDQENNIYQTNIWVDSLVLPKGSNKIGAYDFINFLLKNSNLKQNALFVGYDSPYENINENNNILKININSKDNIYKYNVQTKKQINDAWNEIYAYPRPQDKYLLLLSFLIIIFCFIIKLKINLPKNNKFFITKYK</sequence>
<evidence type="ECO:0000313" key="6">
    <source>
        <dbReference type="EMBL" id="MEK0309127.1"/>
    </source>
</evidence>
<dbReference type="Proteomes" id="UP001383392">
    <property type="component" value="Unassembled WGS sequence"/>
</dbReference>
<evidence type="ECO:0000313" key="7">
    <source>
        <dbReference type="EMBL" id="OOP58111.1"/>
    </source>
</evidence>
<evidence type="ECO:0000313" key="9">
    <source>
        <dbReference type="Proteomes" id="UP001383392"/>
    </source>
</evidence>
<feature type="transmembrane region" description="Helical" evidence="5">
    <location>
        <begin position="363"/>
        <end position="382"/>
    </location>
</feature>
<keyword evidence="5" id="KW-0472">Membrane</keyword>
<name>A0A1S9LYK8_9MOLU</name>
<dbReference type="GO" id="GO:0019808">
    <property type="term" value="F:polyamine binding"/>
    <property type="evidence" value="ECO:0007669"/>
    <property type="project" value="InterPro"/>
</dbReference>
<dbReference type="AlphaFoldDB" id="A0A1S9LYK8"/>
<comment type="caution">
    <text evidence="7">The sequence shown here is derived from an EMBL/GenBank/DDBJ whole genome shotgun (WGS) entry which is preliminary data.</text>
</comment>
<dbReference type="Pfam" id="PF13416">
    <property type="entry name" value="SBP_bac_8"/>
    <property type="match status" value="1"/>
</dbReference>
<comment type="subcellular location">
    <subcellularLocation>
        <location evidence="1">Periplasm</location>
    </subcellularLocation>
</comment>
<keyword evidence="9" id="KW-1185">Reference proteome</keyword>
<accession>A0A1S9LYK8</accession>
<keyword evidence="2" id="KW-0813">Transport</keyword>
<dbReference type="PRINTS" id="PR00909">
    <property type="entry name" value="SPERMDNBNDNG"/>
</dbReference>
<dbReference type="GO" id="GO:0042597">
    <property type="term" value="C:periplasmic space"/>
    <property type="evidence" value="ECO:0007669"/>
    <property type="project" value="UniProtKB-SubCell"/>
</dbReference>
<dbReference type="PANTHER" id="PTHR30222">
    <property type="entry name" value="SPERMIDINE/PUTRESCINE-BINDING PERIPLASMIC PROTEIN"/>
    <property type="match status" value="1"/>
</dbReference>
<keyword evidence="3" id="KW-0732">Signal</keyword>
<dbReference type="PANTHER" id="PTHR30222:SF17">
    <property type="entry name" value="SPERMIDINE_PUTRESCINE-BINDING PERIPLASMIC PROTEIN"/>
    <property type="match status" value="1"/>
</dbReference>
<dbReference type="Gene3D" id="3.40.190.10">
    <property type="entry name" value="Periplasmic binding protein-like II"/>
    <property type="match status" value="2"/>
</dbReference>
<dbReference type="EMBL" id="JAOSJG010000009">
    <property type="protein sequence ID" value="MEK0309127.1"/>
    <property type="molecule type" value="Genomic_DNA"/>
</dbReference>
<keyword evidence="5" id="KW-0812">Transmembrane</keyword>